<dbReference type="InterPro" id="IPR029052">
    <property type="entry name" value="Metallo-depent_PP-like"/>
</dbReference>
<evidence type="ECO:0000313" key="3">
    <source>
        <dbReference type="Proteomes" id="UP000070700"/>
    </source>
</evidence>
<protein>
    <recommendedName>
        <fullName evidence="1">Calcineurin-like phosphoesterase domain-containing protein</fullName>
    </recommendedName>
</protein>
<dbReference type="KEGG" id="psco:LY89DRAFT_735462"/>
<dbReference type="AlphaFoldDB" id="A0A194X6A4"/>
<dbReference type="RefSeq" id="XP_018069697.1">
    <property type="nucleotide sequence ID" value="XM_018220017.1"/>
</dbReference>
<dbReference type="Gene3D" id="3.60.21.10">
    <property type="match status" value="1"/>
</dbReference>
<evidence type="ECO:0000313" key="2">
    <source>
        <dbReference type="EMBL" id="KUJ15342.1"/>
    </source>
</evidence>
<gene>
    <name evidence="2" type="ORF">LY89DRAFT_735462</name>
</gene>
<reference evidence="2 3" key="1">
    <citation type="submission" date="2015-10" db="EMBL/GenBank/DDBJ databases">
        <title>Full genome of DAOMC 229536 Phialocephala scopiformis, a fungal endophyte of spruce producing the potent anti-insectan compound rugulosin.</title>
        <authorList>
            <consortium name="DOE Joint Genome Institute"/>
            <person name="Walker A.K."/>
            <person name="Frasz S.L."/>
            <person name="Seifert K.A."/>
            <person name="Miller J.D."/>
            <person name="Mondo S.J."/>
            <person name="Labutti K."/>
            <person name="Lipzen A."/>
            <person name="Dockter R."/>
            <person name="Kennedy M."/>
            <person name="Grigoriev I.V."/>
            <person name="Spatafora J.W."/>
        </authorList>
    </citation>
    <scope>NUCLEOTIDE SEQUENCE [LARGE SCALE GENOMIC DNA]</scope>
    <source>
        <strain evidence="2 3">CBS 120377</strain>
    </source>
</reference>
<dbReference type="PANTHER" id="PTHR37844:SF2">
    <property type="entry name" value="SER_THR PROTEIN PHOSPHATASE SUPERFAMILY (AFU_ORTHOLOGUE AFUA_1G14840)"/>
    <property type="match status" value="1"/>
</dbReference>
<dbReference type="PANTHER" id="PTHR37844">
    <property type="entry name" value="SER/THR PROTEIN PHOSPHATASE SUPERFAMILY (AFU_ORTHOLOGUE AFUA_1G14840)"/>
    <property type="match status" value="1"/>
</dbReference>
<feature type="domain" description="Calcineurin-like phosphoesterase" evidence="1">
    <location>
        <begin position="32"/>
        <end position="249"/>
    </location>
</feature>
<name>A0A194X6A4_MOLSC</name>
<dbReference type="GeneID" id="28829743"/>
<keyword evidence="3" id="KW-1185">Reference proteome</keyword>
<dbReference type="GO" id="GO:0016787">
    <property type="term" value="F:hydrolase activity"/>
    <property type="evidence" value="ECO:0007669"/>
    <property type="project" value="InterPro"/>
</dbReference>
<organism evidence="2 3">
    <name type="scientific">Mollisia scopiformis</name>
    <name type="common">Conifer needle endophyte fungus</name>
    <name type="synonym">Phialocephala scopiformis</name>
    <dbReference type="NCBI Taxonomy" id="149040"/>
    <lineage>
        <taxon>Eukaryota</taxon>
        <taxon>Fungi</taxon>
        <taxon>Dikarya</taxon>
        <taxon>Ascomycota</taxon>
        <taxon>Pezizomycotina</taxon>
        <taxon>Leotiomycetes</taxon>
        <taxon>Helotiales</taxon>
        <taxon>Mollisiaceae</taxon>
        <taxon>Mollisia</taxon>
    </lineage>
</organism>
<proteinExistence type="predicted"/>
<dbReference type="Pfam" id="PF00149">
    <property type="entry name" value="Metallophos"/>
    <property type="match status" value="1"/>
</dbReference>
<dbReference type="SUPFAM" id="SSF56300">
    <property type="entry name" value="Metallo-dependent phosphatases"/>
    <property type="match status" value="1"/>
</dbReference>
<dbReference type="Proteomes" id="UP000070700">
    <property type="component" value="Unassembled WGS sequence"/>
</dbReference>
<dbReference type="InterPro" id="IPR004843">
    <property type="entry name" value="Calcineurin-like_PHP"/>
</dbReference>
<evidence type="ECO:0000259" key="1">
    <source>
        <dbReference type="Pfam" id="PF00149"/>
    </source>
</evidence>
<dbReference type="OrthoDB" id="550558at2759"/>
<accession>A0A194X6A4</accession>
<sequence length="287" mass="32810">MTDPTQKRVKFQLLSDLHLQTSTGSYNYDFPRNADYLLLAGDIGSAGRPLSRFGLNHLEEYTKFLQRQCERFKRVILIAGNHEYKQNSIMFGNQVLKALETDVRMGGKFTFLESEVYDLKDEETGETLIHILGCVMWSRILRQHFGFRYNDLDGGDGAGITGETIAEHNKRFEEALKFLKLRVKTARIKSRTQRILVMTHHAPAIRGTSRPAWDGTGPAWSNYQNDILGGEGIEGLQEGDVWVFGHTHWSVNKYMLDEVRLIANQRGGSQEQTRVNNVYDPGFTFEM</sequence>
<dbReference type="EMBL" id="KQ947418">
    <property type="protein sequence ID" value="KUJ15342.1"/>
    <property type="molecule type" value="Genomic_DNA"/>
</dbReference>
<dbReference type="InParanoid" id="A0A194X6A4"/>